<gene>
    <name evidence="2" type="ORF">M407DRAFT_23776</name>
</gene>
<dbReference type="Gene3D" id="3.80.10.10">
    <property type="entry name" value="Ribonuclease Inhibitor"/>
    <property type="match status" value="1"/>
</dbReference>
<feature type="compositionally biased region" description="Polar residues" evidence="1">
    <location>
        <begin position="129"/>
        <end position="149"/>
    </location>
</feature>
<dbReference type="Proteomes" id="UP000054248">
    <property type="component" value="Unassembled WGS sequence"/>
</dbReference>
<dbReference type="EMBL" id="KN823016">
    <property type="protein sequence ID" value="KIO26951.1"/>
    <property type="molecule type" value="Genomic_DNA"/>
</dbReference>
<dbReference type="AlphaFoldDB" id="A0A0C3QIZ8"/>
<dbReference type="OrthoDB" id="2895361at2759"/>
<dbReference type="STRING" id="1051891.A0A0C3QIZ8"/>
<feature type="compositionally biased region" description="Acidic residues" evidence="1">
    <location>
        <begin position="555"/>
        <end position="572"/>
    </location>
</feature>
<reference evidence="2 3" key="1">
    <citation type="submission" date="2014-04" db="EMBL/GenBank/DDBJ databases">
        <authorList>
            <consortium name="DOE Joint Genome Institute"/>
            <person name="Kuo A."/>
            <person name="Girlanda M."/>
            <person name="Perotto S."/>
            <person name="Kohler A."/>
            <person name="Nagy L.G."/>
            <person name="Floudas D."/>
            <person name="Copeland A."/>
            <person name="Barry K.W."/>
            <person name="Cichocki N."/>
            <person name="Veneault-Fourrey C."/>
            <person name="LaButti K."/>
            <person name="Lindquist E.A."/>
            <person name="Lipzen A."/>
            <person name="Lundell T."/>
            <person name="Morin E."/>
            <person name="Murat C."/>
            <person name="Sun H."/>
            <person name="Tunlid A."/>
            <person name="Henrissat B."/>
            <person name="Grigoriev I.V."/>
            <person name="Hibbett D.S."/>
            <person name="Martin F."/>
            <person name="Nordberg H.P."/>
            <person name="Cantor M.N."/>
            <person name="Hua S.X."/>
        </authorList>
    </citation>
    <scope>NUCLEOTIDE SEQUENCE [LARGE SCALE GENOMIC DNA]</scope>
    <source>
        <strain evidence="2 3">MUT 4182</strain>
    </source>
</reference>
<reference evidence="3" key="2">
    <citation type="submission" date="2015-01" db="EMBL/GenBank/DDBJ databases">
        <title>Evolutionary Origins and Diversification of the Mycorrhizal Mutualists.</title>
        <authorList>
            <consortium name="DOE Joint Genome Institute"/>
            <consortium name="Mycorrhizal Genomics Consortium"/>
            <person name="Kohler A."/>
            <person name="Kuo A."/>
            <person name="Nagy L.G."/>
            <person name="Floudas D."/>
            <person name="Copeland A."/>
            <person name="Barry K.W."/>
            <person name="Cichocki N."/>
            <person name="Veneault-Fourrey C."/>
            <person name="LaButti K."/>
            <person name="Lindquist E.A."/>
            <person name="Lipzen A."/>
            <person name="Lundell T."/>
            <person name="Morin E."/>
            <person name="Murat C."/>
            <person name="Riley R."/>
            <person name="Ohm R."/>
            <person name="Sun H."/>
            <person name="Tunlid A."/>
            <person name="Henrissat B."/>
            <person name="Grigoriev I.V."/>
            <person name="Hibbett D.S."/>
            <person name="Martin F."/>
        </authorList>
    </citation>
    <scope>NUCLEOTIDE SEQUENCE [LARGE SCALE GENOMIC DNA]</scope>
    <source>
        <strain evidence="3">MUT 4182</strain>
    </source>
</reference>
<evidence type="ECO:0000256" key="1">
    <source>
        <dbReference type="SAM" id="MobiDB-lite"/>
    </source>
</evidence>
<name>A0A0C3QIZ8_9AGAM</name>
<dbReference type="InterPro" id="IPR032675">
    <property type="entry name" value="LRR_dom_sf"/>
</dbReference>
<dbReference type="InterPro" id="IPR053772">
    <property type="entry name" value="At1g61320/At1g61330-like"/>
</dbReference>
<dbReference type="InterPro" id="IPR036047">
    <property type="entry name" value="F-box-like_dom_sf"/>
</dbReference>
<dbReference type="SUPFAM" id="SSF52047">
    <property type="entry name" value="RNI-like"/>
    <property type="match status" value="1"/>
</dbReference>
<dbReference type="PANTHER" id="PTHR34145:SF68">
    <property type="entry name" value="FBD DOMAIN-CONTAINING PROTEIN"/>
    <property type="match status" value="1"/>
</dbReference>
<dbReference type="SUPFAM" id="SSF81383">
    <property type="entry name" value="F-box domain"/>
    <property type="match status" value="1"/>
</dbReference>
<dbReference type="PANTHER" id="PTHR34145">
    <property type="entry name" value="OS02G0105600 PROTEIN"/>
    <property type="match status" value="1"/>
</dbReference>
<feature type="region of interest" description="Disordered" evidence="1">
    <location>
        <begin position="552"/>
        <end position="581"/>
    </location>
</feature>
<feature type="region of interest" description="Disordered" evidence="1">
    <location>
        <begin position="129"/>
        <end position="152"/>
    </location>
</feature>
<keyword evidence="3" id="KW-1185">Reference proteome</keyword>
<sequence length="597" mass="66508">MSTTASGARLNWALASDIEFLSSFFTDLCTVLKGKWTSNLEWRGLYAMKGLLSEILSRENAQQEPHTSQQRELDLDIEDETWVEDWEVQELLAWMLLETRAAGLPEESQELHHLVEQLEQRLTVTPTALSKSSSADVTPSASGAETSVLTEPKQCHRPDSFSLLPTELLCKIFESICTPRSPLSSPLILSHVDSHFRSVALDMPSLWSTIDNIVPLPIAKLYLERSIGAPLDVRIGPNGPPALEDDKSVQLFYCLEPHAHRVKDLKIVADDLHVMIGLEESMDCGELFGGLEKLEFGLCGDSQPNGYDLPFRLAEPSSLRELRLWGYTLDRWIDTFPTFLRRLRLSEVDISFKVLAAALERSPDLSVLVLEDCILSGYAKKALAAGRLVDLQFIRIALGDMVQLAGLIRTPALASLSVVGPSSTANTEFLVNLAKSSKEILFVEICDYDLTENDWLAIFKHLPNLTYLRVRASYSSDQDLQALTITQTLPNLTSITLDNEFRLSTLLVEQIARAHPKLESIVLRGWDPSNVSAESLVEISKLVKNIYVETFGTSPEEDGGEDTESDSNDDFSSEGSWLSGDEHVAMNAQKYIYKPHL</sequence>
<dbReference type="HOGENOM" id="CLU_032679_0_0_1"/>
<protein>
    <submittedName>
        <fullName evidence="2">Uncharacterized protein</fullName>
    </submittedName>
</protein>
<evidence type="ECO:0000313" key="3">
    <source>
        <dbReference type="Proteomes" id="UP000054248"/>
    </source>
</evidence>
<accession>A0A0C3QIZ8</accession>
<evidence type="ECO:0000313" key="2">
    <source>
        <dbReference type="EMBL" id="KIO26951.1"/>
    </source>
</evidence>
<proteinExistence type="predicted"/>
<organism evidence="2 3">
    <name type="scientific">Tulasnella calospora MUT 4182</name>
    <dbReference type="NCBI Taxonomy" id="1051891"/>
    <lineage>
        <taxon>Eukaryota</taxon>
        <taxon>Fungi</taxon>
        <taxon>Dikarya</taxon>
        <taxon>Basidiomycota</taxon>
        <taxon>Agaricomycotina</taxon>
        <taxon>Agaricomycetes</taxon>
        <taxon>Cantharellales</taxon>
        <taxon>Tulasnellaceae</taxon>
        <taxon>Tulasnella</taxon>
    </lineage>
</organism>